<keyword evidence="3" id="KW-0805">Transcription regulation</keyword>
<keyword evidence="2" id="KW-0663">Pyridoxal phosphate</keyword>
<reference evidence="7 8" key="1">
    <citation type="submission" date="2020-06" db="EMBL/GenBank/DDBJ databases">
        <title>Actinomadura xiongansis sp. nov., isolated from soil of Baiyangdian.</title>
        <authorList>
            <person name="Zhang X."/>
        </authorList>
    </citation>
    <scope>NUCLEOTIDE SEQUENCE [LARGE SCALE GENOMIC DNA]</scope>
    <source>
        <strain evidence="7 8">HBUM206468</strain>
    </source>
</reference>
<keyword evidence="5" id="KW-0804">Transcription</keyword>
<evidence type="ECO:0000313" key="7">
    <source>
        <dbReference type="EMBL" id="MBC6463926.1"/>
    </source>
</evidence>
<dbReference type="RefSeq" id="WP_187240860.1">
    <property type="nucleotide sequence ID" value="NZ_BAAAOK010000015.1"/>
</dbReference>
<protein>
    <submittedName>
        <fullName evidence="7">PLP-dependent aminotransferase family protein</fullName>
    </submittedName>
</protein>
<evidence type="ECO:0000259" key="6">
    <source>
        <dbReference type="PROSITE" id="PS50949"/>
    </source>
</evidence>
<name>A0ABR7LGG7_9ACTN</name>
<dbReference type="Pfam" id="PF00392">
    <property type="entry name" value="GntR"/>
    <property type="match status" value="1"/>
</dbReference>
<dbReference type="InterPro" id="IPR015421">
    <property type="entry name" value="PyrdxlP-dep_Trfase_major"/>
</dbReference>
<dbReference type="PANTHER" id="PTHR46577:SF1">
    <property type="entry name" value="HTH-TYPE TRANSCRIPTIONAL REGULATORY PROTEIN GABR"/>
    <property type="match status" value="1"/>
</dbReference>
<dbReference type="PROSITE" id="PS50949">
    <property type="entry name" value="HTH_GNTR"/>
    <property type="match status" value="1"/>
</dbReference>
<evidence type="ECO:0000256" key="1">
    <source>
        <dbReference type="ARBA" id="ARBA00005384"/>
    </source>
</evidence>
<evidence type="ECO:0000313" key="8">
    <source>
        <dbReference type="Proteomes" id="UP000805614"/>
    </source>
</evidence>
<gene>
    <name evidence="7" type="ORF">HKK74_00210</name>
</gene>
<dbReference type="InterPro" id="IPR051446">
    <property type="entry name" value="HTH_trans_reg/aminotransferase"/>
</dbReference>
<dbReference type="Gene3D" id="1.10.10.10">
    <property type="entry name" value="Winged helix-like DNA-binding domain superfamily/Winged helix DNA-binding domain"/>
    <property type="match status" value="1"/>
</dbReference>
<feature type="domain" description="HTH gntR-type" evidence="6">
    <location>
        <begin position="11"/>
        <end position="79"/>
    </location>
</feature>
<dbReference type="SUPFAM" id="SSF53383">
    <property type="entry name" value="PLP-dependent transferases"/>
    <property type="match status" value="1"/>
</dbReference>
<sequence>MDFHVTLSGRGDLGGQIYRQLRAAVLDGRLRPGEALPPTRELARRLEVSRNTVTGAYDRLVAEGFADSRIGAGTFARLGDPGRGGRRGAPVGGAVRPRALWAGATVPTVRFLDDAPEYDLRAGLPDVRLFPYEAWRRLTTRELRAAAMGTGMHGDPAGHAGLRAAIARHVGLSRAVRTDADDVFVCQGVQQALDLIGRVLVEPGDRVAVEEPGYPPARELFRSMGADVVGVPVDGDGLRVDALPDDAKVLYVTPSHQFPLGMPMTLERRLALLDWVRHRDAVVIEDDYDTEFRYGGRPIEPLQSLDDTGRVLYVGTFSKVMFPALRLGFVVAPASLHAALRAAKYVSDWHSSTPTQAALAAFIDEGLLARHIRRMRREYQARHQRIAGLLTRDFAGVLTSVPAEAGLHLSAWAAAGVDVRETVRTARAAGVGLYPLSRFRTADGPDGLVFGYGAIPLQRIDEALHRLRAAVAFA</sequence>
<keyword evidence="7" id="KW-0808">Transferase</keyword>
<dbReference type="InterPro" id="IPR036390">
    <property type="entry name" value="WH_DNA-bd_sf"/>
</dbReference>
<organism evidence="7 8">
    <name type="scientific">Actinomadura alba</name>
    <dbReference type="NCBI Taxonomy" id="406431"/>
    <lineage>
        <taxon>Bacteria</taxon>
        <taxon>Bacillati</taxon>
        <taxon>Actinomycetota</taxon>
        <taxon>Actinomycetes</taxon>
        <taxon>Streptosporangiales</taxon>
        <taxon>Thermomonosporaceae</taxon>
        <taxon>Actinomadura</taxon>
    </lineage>
</organism>
<dbReference type="SMART" id="SM00345">
    <property type="entry name" value="HTH_GNTR"/>
    <property type="match status" value="1"/>
</dbReference>
<dbReference type="PRINTS" id="PR00035">
    <property type="entry name" value="HTHGNTR"/>
</dbReference>
<dbReference type="EMBL" id="JABVEC010000001">
    <property type="protein sequence ID" value="MBC6463926.1"/>
    <property type="molecule type" value="Genomic_DNA"/>
</dbReference>
<accession>A0ABR7LGG7</accession>
<dbReference type="Proteomes" id="UP000805614">
    <property type="component" value="Unassembled WGS sequence"/>
</dbReference>
<dbReference type="SUPFAM" id="SSF46785">
    <property type="entry name" value="Winged helix' DNA-binding domain"/>
    <property type="match status" value="1"/>
</dbReference>
<evidence type="ECO:0000256" key="3">
    <source>
        <dbReference type="ARBA" id="ARBA00023015"/>
    </source>
</evidence>
<proteinExistence type="inferred from homology"/>
<dbReference type="InterPro" id="IPR000524">
    <property type="entry name" value="Tscrpt_reg_HTH_GntR"/>
</dbReference>
<evidence type="ECO:0000256" key="2">
    <source>
        <dbReference type="ARBA" id="ARBA00022898"/>
    </source>
</evidence>
<dbReference type="GO" id="GO:0008483">
    <property type="term" value="F:transaminase activity"/>
    <property type="evidence" value="ECO:0007669"/>
    <property type="project" value="UniProtKB-KW"/>
</dbReference>
<keyword evidence="4" id="KW-0238">DNA-binding</keyword>
<evidence type="ECO:0000256" key="4">
    <source>
        <dbReference type="ARBA" id="ARBA00023125"/>
    </source>
</evidence>
<dbReference type="CDD" id="cd00609">
    <property type="entry name" value="AAT_like"/>
    <property type="match status" value="1"/>
</dbReference>
<dbReference type="InterPro" id="IPR004839">
    <property type="entry name" value="Aminotransferase_I/II_large"/>
</dbReference>
<dbReference type="PANTHER" id="PTHR46577">
    <property type="entry name" value="HTH-TYPE TRANSCRIPTIONAL REGULATORY PROTEIN GABR"/>
    <property type="match status" value="1"/>
</dbReference>
<keyword evidence="8" id="KW-1185">Reference proteome</keyword>
<keyword evidence="7" id="KW-0032">Aminotransferase</keyword>
<dbReference type="CDD" id="cd07377">
    <property type="entry name" value="WHTH_GntR"/>
    <property type="match status" value="1"/>
</dbReference>
<dbReference type="InterPro" id="IPR036388">
    <property type="entry name" value="WH-like_DNA-bd_sf"/>
</dbReference>
<comment type="caution">
    <text evidence="7">The sequence shown here is derived from an EMBL/GenBank/DDBJ whole genome shotgun (WGS) entry which is preliminary data.</text>
</comment>
<dbReference type="InterPro" id="IPR015424">
    <property type="entry name" value="PyrdxlP-dep_Trfase"/>
</dbReference>
<dbReference type="Pfam" id="PF00155">
    <property type="entry name" value="Aminotran_1_2"/>
    <property type="match status" value="1"/>
</dbReference>
<dbReference type="Gene3D" id="3.40.640.10">
    <property type="entry name" value="Type I PLP-dependent aspartate aminotransferase-like (Major domain)"/>
    <property type="match status" value="1"/>
</dbReference>
<evidence type="ECO:0000256" key="5">
    <source>
        <dbReference type="ARBA" id="ARBA00023163"/>
    </source>
</evidence>
<comment type="similarity">
    <text evidence="1">In the C-terminal section; belongs to the class-I pyridoxal-phosphate-dependent aminotransferase family.</text>
</comment>